<evidence type="ECO:0008006" key="6">
    <source>
        <dbReference type="Google" id="ProtNLM"/>
    </source>
</evidence>
<feature type="compositionally biased region" description="Gly residues" evidence="2">
    <location>
        <begin position="202"/>
        <end position="212"/>
    </location>
</feature>
<sequence>MSARSLVVALAAPAVILAATPAERLGRSLYDAGLPAAASLFLEGSVWDGAVAYAQRRFEAAARAFETSDAAADYNRGTALAKAGRLAESTEALEAALYQNPNDDDARYNLALVASLKAKREREERDAKNAANANATKQKRGGEAPSDAENDVNSTGEGAAGDRDSGREAQSPGSSQVSRMGRAQQSNVDERSSQARGAIGATEGGGRTGGEGAKVAKSFEQLVKLPKRSFSQQTVQASSRWLDTISDEPGRFLRLKLAVERTERAERGLAAPQVTDPW</sequence>
<evidence type="ECO:0000313" key="5">
    <source>
        <dbReference type="Proteomes" id="UP001181622"/>
    </source>
</evidence>
<feature type="region of interest" description="Disordered" evidence="2">
    <location>
        <begin position="120"/>
        <end position="213"/>
    </location>
</feature>
<proteinExistence type="predicted"/>
<protein>
    <recommendedName>
        <fullName evidence="6">Tetratricopeptide repeat protein</fullName>
    </recommendedName>
</protein>
<evidence type="ECO:0000256" key="1">
    <source>
        <dbReference type="PROSITE-ProRule" id="PRU00339"/>
    </source>
</evidence>
<dbReference type="SUPFAM" id="SSF48452">
    <property type="entry name" value="TPR-like"/>
    <property type="match status" value="1"/>
</dbReference>
<comment type="caution">
    <text evidence="4">The sequence shown here is derived from an EMBL/GenBank/DDBJ whole genome shotgun (WGS) entry which is preliminary data.</text>
</comment>
<dbReference type="PROSITE" id="PS50005">
    <property type="entry name" value="TPR"/>
    <property type="match status" value="1"/>
</dbReference>
<feature type="compositionally biased region" description="Polar residues" evidence="2">
    <location>
        <begin position="171"/>
        <end position="187"/>
    </location>
</feature>
<accession>A0ABU1DLD4</accession>
<feature type="chain" id="PRO_5047414686" description="Tetratricopeptide repeat protein" evidence="3">
    <location>
        <begin position="19"/>
        <end position="278"/>
    </location>
</feature>
<dbReference type="InterPro" id="IPR011990">
    <property type="entry name" value="TPR-like_helical_dom_sf"/>
</dbReference>
<keyword evidence="5" id="KW-1185">Reference proteome</keyword>
<dbReference type="RefSeq" id="WP_309394928.1">
    <property type="nucleotide sequence ID" value="NZ_JADBEO010000080.1"/>
</dbReference>
<gene>
    <name evidence="4" type="ORF">IHQ68_19665</name>
</gene>
<evidence type="ECO:0000256" key="2">
    <source>
        <dbReference type="SAM" id="MobiDB-lite"/>
    </source>
</evidence>
<dbReference type="InterPro" id="IPR019734">
    <property type="entry name" value="TPR_rpt"/>
</dbReference>
<evidence type="ECO:0000256" key="3">
    <source>
        <dbReference type="SAM" id="SignalP"/>
    </source>
</evidence>
<evidence type="ECO:0000313" key="4">
    <source>
        <dbReference type="EMBL" id="MDR4308845.1"/>
    </source>
</evidence>
<keyword evidence="3" id="KW-0732">Signal</keyword>
<feature type="repeat" description="TPR" evidence="1">
    <location>
        <begin position="70"/>
        <end position="103"/>
    </location>
</feature>
<dbReference type="EMBL" id="JADBEO010000080">
    <property type="protein sequence ID" value="MDR4308845.1"/>
    <property type="molecule type" value="Genomic_DNA"/>
</dbReference>
<dbReference type="Gene3D" id="1.25.40.10">
    <property type="entry name" value="Tetratricopeptide repeat domain"/>
    <property type="match status" value="1"/>
</dbReference>
<feature type="signal peptide" evidence="3">
    <location>
        <begin position="1"/>
        <end position="18"/>
    </location>
</feature>
<dbReference type="Proteomes" id="UP001181622">
    <property type="component" value="Unassembled WGS sequence"/>
</dbReference>
<keyword evidence="1" id="KW-0802">TPR repeat</keyword>
<organism evidence="4 5">
    <name type="scientific">Chelatococcus sambhunathii</name>
    <dbReference type="NCBI Taxonomy" id="363953"/>
    <lineage>
        <taxon>Bacteria</taxon>
        <taxon>Pseudomonadati</taxon>
        <taxon>Pseudomonadota</taxon>
        <taxon>Alphaproteobacteria</taxon>
        <taxon>Hyphomicrobiales</taxon>
        <taxon>Chelatococcaceae</taxon>
        <taxon>Chelatococcus</taxon>
    </lineage>
</organism>
<name>A0ABU1DLD4_9HYPH</name>
<reference evidence="4" key="1">
    <citation type="submission" date="2020-10" db="EMBL/GenBank/DDBJ databases">
        <authorList>
            <person name="Abbas A."/>
            <person name="Razzaq R."/>
            <person name="Waqas M."/>
            <person name="Abbas N."/>
            <person name="Nielsen T.K."/>
            <person name="Hansen L.H."/>
            <person name="Hussain S."/>
            <person name="Shahid M."/>
        </authorList>
    </citation>
    <scope>NUCLEOTIDE SEQUENCE</scope>
    <source>
        <strain evidence="4">S14</strain>
    </source>
</reference>